<name>A0AAD9QHK7_ACRCE</name>
<protein>
    <submittedName>
        <fullName evidence="4">Calmodulin-like protein 3</fullName>
    </submittedName>
</protein>
<dbReference type="InterPro" id="IPR011992">
    <property type="entry name" value="EF-hand-dom_pair"/>
</dbReference>
<comment type="caution">
    <text evidence="4">The sequence shown here is derived from an EMBL/GenBank/DDBJ whole genome shotgun (WGS) entry which is preliminary data.</text>
</comment>
<dbReference type="Proteomes" id="UP001249851">
    <property type="component" value="Unassembled WGS sequence"/>
</dbReference>
<dbReference type="GO" id="GO:0005509">
    <property type="term" value="F:calcium ion binding"/>
    <property type="evidence" value="ECO:0007669"/>
    <property type="project" value="InterPro"/>
</dbReference>
<dbReference type="PROSITE" id="PS50222">
    <property type="entry name" value="EF_HAND_2"/>
    <property type="match status" value="4"/>
</dbReference>
<evidence type="ECO:0000259" key="3">
    <source>
        <dbReference type="PROSITE" id="PS50222"/>
    </source>
</evidence>
<dbReference type="CDD" id="cd00051">
    <property type="entry name" value="EFh"/>
    <property type="match status" value="1"/>
</dbReference>
<dbReference type="InterPro" id="IPR002048">
    <property type="entry name" value="EF_hand_dom"/>
</dbReference>
<dbReference type="Pfam" id="PF13499">
    <property type="entry name" value="EF-hand_7"/>
    <property type="match status" value="2"/>
</dbReference>
<evidence type="ECO:0000256" key="1">
    <source>
        <dbReference type="ARBA" id="ARBA00022737"/>
    </source>
</evidence>
<dbReference type="PANTHER" id="PTHR23050">
    <property type="entry name" value="CALCIUM BINDING PROTEIN"/>
    <property type="match status" value="1"/>
</dbReference>
<organism evidence="4 5">
    <name type="scientific">Acropora cervicornis</name>
    <name type="common">Staghorn coral</name>
    <dbReference type="NCBI Taxonomy" id="6130"/>
    <lineage>
        <taxon>Eukaryota</taxon>
        <taxon>Metazoa</taxon>
        <taxon>Cnidaria</taxon>
        <taxon>Anthozoa</taxon>
        <taxon>Hexacorallia</taxon>
        <taxon>Scleractinia</taxon>
        <taxon>Astrocoeniina</taxon>
        <taxon>Acroporidae</taxon>
        <taxon>Acropora</taxon>
    </lineage>
</organism>
<keyword evidence="5" id="KW-1185">Reference proteome</keyword>
<accession>A0AAD9QHK7</accession>
<dbReference type="Gene3D" id="1.10.238.10">
    <property type="entry name" value="EF-hand"/>
    <property type="match status" value="2"/>
</dbReference>
<dbReference type="SUPFAM" id="SSF47473">
    <property type="entry name" value="EF-hand"/>
    <property type="match status" value="1"/>
</dbReference>
<reference evidence="4" key="1">
    <citation type="journal article" date="2023" name="G3 (Bethesda)">
        <title>Whole genome assembly and annotation of the endangered Caribbean coral Acropora cervicornis.</title>
        <authorList>
            <person name="Selwyn J.D."/>
            <person name="Vollmer S.V."/>
        </authorList>
    </citation>
    <scope>NUCLEOTIDE SEQUENCE</scope>
    <source>
        <strain evidence="4">K2</strain>
    </source>
</reference>
<feature type="domain" description="EF-hand" evidence="3">
    <location>
        <begin position="129"/>
        <end position="163"/>
    </location>
</feature>
<keyword evidence="2" id="KW-0106">Calcium</keyword>
<evidence type="ECO:0000313" key="4">
    <source>
        <dbReference type="EMBL" id="KAK2561040.1"/>
    </source>
</evidence>
<dbReference type="PROSITE" id="PS00018">
    <property type="entry name" value="EF_HAND_1"/>
    <property type="match status" value="2"/>
</dbReference>
<dbReference type="InterPro" id="IPR050145">
    <property type="entry name" value="Centrin_CML-like"/>
</dbReference>
<dbReference type="FunFam" id="1.10.238.10:FF:000003">
    <property type="entry name" value="Calmodulin A"/>
    <property type="match status" value="1"/>
</dbReference>
<feature type="domain" description="EF-hand" evidence="3">
    <location>
        <begin position="92"/>
        <end position="127"/>
    </location>
</feature>
<proteinExistence type="predicted"/>
<sequence>MQAGKSYFNAEVPDVVVRSLFHKYDTDGSGNLGKNEMLKLLKDDLGLKDEQARACIMLVDKDGCGEVSFNEFITWLRTENGFRNIDDKSRYYKVQNAIELFKKFDKDGNGTIDREEFKQLFQQFKAGNCDESQLDNALKSLDTSGDGQISFAEFLAWLNWLPN</sequence>
<keyword evidence="1" id="KW-0677">Repeat</keyword>
<dbReference type="SMART" id="SM00054">
    <property type="entry name" value="EFh"/>
    <property type="match status" value="4"/>
</dbReference>
<evidence type="ECO:0000256" key="2">
    <source>
        <dbReference type="ARBA" id="ARBA00022837"/>
    </source>
</evidence>
<feature type="domain" description="EF-hand" evidence="3">
    <location>
        <begin position="12"/>
        <end position="46"/>
    </location>
</feature>
<gene>
    <name evidence="4" type="ORF">P5673_016173</name>
</gene>
<dbReference type="InterPro" id="IPR018247">
    <property type="entry name" value="EF_Hand_1_Ca_BS"/>
</dbReference>
<evidence type="ECO:0000313" key="5">
    <source>
        <dbReference type="Proteomes" id="UP001249851"/>
    </source>
</evidence>
<dbReference type="EMBL" id="JARQWQ010000034">
    <property type="protein sequence ID" value="KAK2561040.1"/>
    <property type="molecule type" value="Genomic_DNA"/>
</dbReference>
<dbReference type="AlphaFoldDB" id="A0AAD9QHK7"/>
<reference evidence="4" key="2">
    <citation type="journal article" date="2023" name="Science">
        <title>Genomic signatures of disease resistance in endangered staghorn corals.</title>
        <authorList>
            <person name="Vollmer S.V."/>
            <person name="Selwyn J.D."/>
            <person name="Despard B.A."/>
            <person name="Roesel C.L."/>
        </authorList>
    </citation>
    <scope>NUCLEOTIDE SEQUENCE</scope>
    <source>
        <strain evidence="4">K2</strain>
    </source>
</reference>
<feature type="domain" description="EF-hand" evidence="3">
    <location>
        <begin position="47"/>
        <end position="82"/>
    </location>
</feature>